<feature type="region of interest" description="Disordered" evidence="1">
    <location>
        <begin position="21"/>
        <end position="85"/>
    </location>
</feature>
<feature type="compositionally biased region" description="Polar residues" evidence="1">
    <location>
        <begin position="119"/>
        <end position="140"/>
    </location>
</feature>
<proteinExistence type="predicted"/>
<name>A0AAD3XXL0_NEPGR</name>
<organism evidence="2 3">
    <name type="scientific">Nepenthes gracilis</name>
    <name type="common">Slender pitcher plant</name>
    <dbReference type="NCBI Taxonomy" id="150966"/>
    <lineage>
        <taxon>Eukaryota</taxon>
        <taxon>Viridiplantae</taxon>
        <taxon>Streptophyta</taxon>
        <taxon>Embryophyta</taxon>
        <taxon>Tracheophyta</taxon>
        <taxon>Spermatophyta</taxon>
        <taxon>Magnoliopsida</taxon>
        <taxon>eudicotyledons</taxon>
        <taxon>Gunneridae</taxon>
        <taxon>Pentapetalae</taxon>
        <taxon>Caryophyllales</taxon>
        <taxon>Nepenthaceae</taxon>
        <taxon>Nepenthes</taxon>
    </lineage>
</organism>
<evidence type="ECO:0000256" key="1">
    <source>
        <dbReference type="SAM" id="MobiDB-lite"/>
    </source>
</evidence>
<comment type="caution">
    <text evidence="2">The sequence shown here is derived from an EMBL/GenBank/DDBJ whole genome shotgun (WGS) entry which is preliminary data.</text>
</comment>
<dbReference type="EMBL" id="BSYO01000021">
    <property type="protein sequence ID" value="GMH19816.1"/>
    <property type="molecule type" value="Genomic_DNA"/>
</dbReference>
<protein>
    <submittedName>
        <fullName evidence="2">Uncharacterized protein</fullName>
    </submittedName>
</protein>
<feature type="compositionally biased region" description="Basic residues" evidence="1">
    <location>
        <begin position="33"/>
        <end position="47"/>
    </location>
</feature>
<dbReference type="Proteomes" id="UP001279734">
    <property type="component" value="Unassembled WGS sequence"/>
</dbReference>
<evidence type="ECO:0000313" key="2">
    <source>
        <dbReference type="EMBL" id="GMH19816.1"/>
    </source>
</evidence>
<dbReference type="AlphaFoldDB" id="A0AAD3XXL0"/>
<gene>
    <name evidence="2" type="ORF">Nepgr_021657</name>
</gene>
<keyword evidence="3" id="KW-1185">Reference proteome</keyword>
<evidence type="ECO:0000313" key="3">
    <source>
        <dbReference type="Proteomes" id="UP001279734"/>
    </source>
</evidence>
<sequence length="148" mass="16903">MREPPSSRLPYRITTRLATSARLLHHKDIGKTGRPKQTKNNKSHTSAKTRSYVQMRHVTMTQDAHPRRSKTPSPRGLAATNSSSAFQNLPTTWAANLPGHRPWHVSRQTPYIEERRSSNSKCQPNTPQPSFFTKMGSTSYHPAKFRRQ</sequence>
<reference evidence="2" key="1">
    <citation type="submission" date="2023-05" db="EMBL/GenBank/DDBJ databases">
        <title>Nepenthes gracilis genome sequencing.</title>
        <authorList>
            <person name="Fukushima K."/>
        </authorList>
    </citation>
    <scope>NUCLEOTIDE SEQUENCE</scope>
    <source>
        <strain evidence="2">SING2019-196</strain>
    </source>
</reference>
<feature type="region of interest" description="Disordered" evidence="1">
    <location>
        <begin position="111"/>
        <end position="148"/>
    </location>
</feature>
<accession>A0AAD3XXL0</accession>